<reference evidence="2" key="1">
    <citation type="journal article" date="2021" name="Microb. Physiol.">
        <title>Proteogenomic Insights into the Physiology of Marine, Sulfate-Reducing, Filamentous Desulfonema limicola and Desulfonema magnum.</title>
        <authorList>
            <person name="Schnaars V."/>
            <person name="Wohlbrand L."/>
            <person name="Scheve S."/>
            <person name="Hinrichs C."/>
            <person name="Reinhardt R."/>
            <person name="Rabus R."/>
        </authorList>
    </citation>
    <scope>NUCLEOTIDE SEQUENCE</scope>
    <source>
        <strain evidence="2">4be13</strain>
    </source>
</reference>
<keyword evidence="3" id="KW-1185">Reference proteome</keyword>
<dbReference type="Pfam" id="PF04326">
    <property type="entry name" value="SLFN_AlbA_2"/>
    <property type="match status" value="1"/>
</dbReference>
<proteinExistence type="predicted"/>
<organism evidence="2 3">
    <name type="scientific">Desulfonema magnum</name>
    <dbReference type="NCBI Taxonomy" id="45655"/>
    <lineage>
        <taxon>Bacteria</taxon>
        <taxon>Pseudomonadati</taxon>
        <taxon>Thermodesulfobacteriota</taxon>
        <taxon>Desulfobacteria</taxon>
        <taxon>Desulfobacterales</taxon>
        <taxon>Desulfococcaceae</taxon>
        <taxon>Desulfonema</taxon>
    </lineage>
</organism>
<protein>
    <submittedName>
        <fullName evidence="2">Schlafen AAA domain-containing protein</fullName>
    </submittedName>
</protein>
<dbReference type="InterPro" id="IPR007421">
    <property type="entry name" value="Schlafen_AlbA_2_dom"/>
</dbReference>
<dbReference type="RefSeq" id="WP_207679525.1">
    <property type="nucleotide sequence ID" value="NZ_CP061800.1"/>
</dbReference>
<dbReference type="Proteomes" id="UP000663722">
    <property type="component" value="Chromosome"/>
</dbReference>
<dbReference type="KEGG" id="dmm:dnm_080430"/>
<dbReference type="EMBL" id="CP061800">
    <property type="protein sequence ID" value="QTA91970.1"/>
    <property type="molecule type" value="Genomic_DNA"/>
</dbReference>
<dbReference type="PANTHER" id="PTHR30595:SF6">
    <property type="entry name" value="SCHLAFEN ALBA-2 DOMAIN-CONTAINING PROTEIN"/>
    <property type="match status" value="1"/>
</dbReference>
<evidence type="ECO:0000313" key="2">
    <source>
        <dbReference type="EMBL" id="QTA91970.1"/>
    </source>
</evidence>
<feature type="domain" description="Schlafen AlbA-2" evidence="1">
    <location>
        <begin position="14"/>
        <end position="127"/>
    </location>
</feature>
<sequence length="169" mass="19014">MNQEDILRWIQNGENSGMEFKRDDIRPEQLAKEIVAFLNFKGGKILLGVEDDGTLSGITRPALEEWVINICSDMLHPGIIPYYEEIQMGEKRIAVISVDMGISKPYVMRHDQGENIYIRVGSTSRLASREEHIHLLQIGVNTLSDENRSLDVEEEDAISDEDSGAAAIE</sequence>
<gene>
    <name evidence="2" type="ORF">dnm_080430</name>
</gene>
<dbReference type="AlphaFoldDB" id="A0A975BUB4"/>
<evidence type="ECO:0000313" key="3">
    <source>
        <dbReference type="Proteomes" id="UP000663722"/>
    </source>
</evidence>
<evidence type="ECO:0000259" key="1">
    <source>
        <dbReference type="Pfam" id="PF04326"/>
    </source>
</evidence>
<dbReference type="InterPro" id="IPR038461">
    <property type="entry name" value="Schlafen_AlbA_2_dom_sf"/>
</dbReference>
<accession>A0A975BUB4</accession>
<name>A0A975BUB4_9BACT</name>
<dbReference type="Gene3D" id="3.30.950.30">
    <property type="entry name" value="Schlafen, AAA domain"/>
    <property type="match status" value="1"/>
</dbReference>
<dbReference type="PANTHER" id="PTHR30595">
    <property type="entry name" value="GLPR-RELATED TRANSCRIPTIONAL REPRESSOR"/>
    <property type="match status" value="1"/>
</dbReference>